<evidence type="ECO:0000259" key="3">
    <source>
        <dbReference type="Pfam" id="PF00501"/>
    </source>
</evidence>
<evidence type="ECO:0000313" key="6">
    <source>
        <dbReference type="Proteomes" id="UP000194860"/>
    </source>
</evidence>
<dbReference type="InterPro" id="IPR000873">
    <property type="entry name" value="AMP-dep_synth/lig_dom"/>
</dbReference>
<reference evidence="5 6" key="1">
    <citation type="submission" date="2016-10" db="EMBL/GenBank/DDBJ databases">
        <title>Comparative genomics of Bacillus thuringiensis reveals a path to pathogens against multiple invertebrate hosts.</title>
        <authorList>
            <person name="Zheng J."/>
            <person name="Gao Q."/>
            <person name="Liu H."/>
            <person name="Peng D."/>
            <person name="Ruan L."/>
            <person name="Sun M."/>
        </authorList>
    </citation>
    <scope>NUCLEOTIDE SEQUENCE [LARGE SCALE GENOMIC DNA]</scope>
    <source>
        <strain evidence="5">BGSC 4BM1</strain>
    </source>
</reference>
<evidence type="ECO:0000256" key="2">
    <source>
        <dbReference type="ARBA" id="ARBA00022598"/>
    </source>
</evidence>
<dbReference type="PANTHER" id="PTHR43201">
    <property type="entry name" value="ACYL-COA SYNTHETASE"/>
    <property type="match status" value="1"/>
</dbReference>
<dbReference type="InterPro" id="IPR025110">
    <property type="entry name" value="AMP-bd_C"/>
</dbReference>
<comment type="similarity">
    <text evidence="1">Belongs to the ATP-dependent AMP-binding enzyme family.</text>
</comment>
<evidence type="ECO:0000256" key="1">
    <source>
        <dbReference type="ARBA" id="ARBA00006432"/>
    </source>
</evidence>
<gene>
    <name evidence="5" type="ORF">BK732_05445</name>
</gene>
<dbReference type="InterPro" id="IPR045851">
    <property type="entry name" value="AMP-bd_C_sf"/>
</dbReference>
<feature type="domain" description="AMP-binding enzyme C-terminal" evidence="4">
    <location>
        <begin position="383"/>
        <end position="452"/>
    </location>
</feature>
<dbReference type="GO" id="GO:0006631">
    <property type="term" value="P:fatty acid metabolic process"/>
    <property type="evidence" value="ECO:0007669"/>
    <property type="project" value="TreeGrafter"/>
</dbReference>
<sequence>MGYIKTLLKKQIALKKEAAVINEEFIYSPTKVIKEMNVISNNFKHFKKGEKIGLVVDHSLRSLMILLTIIEQEYSLLPLDSKCTVSEIERVKKITETSVWIIPDTYNYESLSTSSCYTYSEVYSEQLKRPNNNNEAESKSLYMLTSGTSGITKIAKIPYHSLWRGAKSYRDWFDIKNTDTIISTVPLTHSYGLIGACLTSIFSQATLYLCKNPTPRKVINAVHASKSTILFGVPVFYNILTQAQKITKIDLETLRLIISSGGPLDKIVKGKFFQKFGLPIQQVYGSTETGAIAATHPVRKSSLNAVGYILPHVKVETSNNGCLKVQSHTVFNGYLTEVGEHSFVINRTFETGDYGYVKNGEVFLKGRAKTFINVGGRKINPTEIERALVNHPYITDCKVLGEVDTLYGERIVAYVQAQSEYLTIECVKEFLERRLAEYKLPHQIKIVQEISKSWKEEYIEGDRY</sequence>
<comment type="caution">
    <text evidence="5">The sequence shown here is derived from an EMBL/GenBank/DDBJ whole genome shotgun (WGS) entry which is preliminary data.</text>
</comment>
<dbReference type="GO" id="GO:0031956">
    <property type="term" value="F:medium-chain fatty acid-CoA ligase activity"/>
    <property type="evidence" value="ECO:0007669"/>
    <property type="project" value="TreeGrafter"/>
</dbReference>
<name>A0A243ANK9_BACTU</name>
<dbReference type="RefSeq" id="WP_088031220.1">
    <property type="nucleotide sequence ID" value="NZ_NFDG01000038.1"/>
</dbReference>
<feature type="domain" description="AMP-dependent synthetase/ligase" evidence="3">
    <location>
        <begin position="45"/>
        <end position="317"/>
    </location>
</feature>
<evidence type="ECO:0008006" key="7">
    <source>
        <dbReference type="Google" id="ProtNLM"/>
    </source>
</evidence>
<accession>A0A243ANK9</accession>
<proteinExistence type="inferred from homology"/>
<dbReference type="EMBL" id="NFDG01000038">
    <property type="protein sequence ID" value="OTY26788.1"/>
    <property type="molecule type" value="Genomic_DNA"/>
</dbReference>
<evidence type="ECO:0000259" key="4">
    <source>
        <dbReference type="Pfam" id="PF13193"/>
    </source>
</evidence>
<dbReference type="Proteomes" id="UP000194860">
    <property type="component" value="Unassembled WGS sequence"/>
</dbReference>
<keyword evidence="2" id="KW-0436">Ligase</keyword>
<dbReference type="Gene3D" id="3.30.300.30">
    <property type="match status" value="1"/>
</dbReference>
<evidence type="ECO:0000313" key="5">
    <source>
        <dbReference type="EMBL" id="OTY26788.1"/>
    </source>
</evidence>
<dbReference type="Pfam" id="PF00501">
    <property type="entry name" value="AMP-binding"/>
    <property type="match status" value="1"/>
</dbReference>
<dbReference type="SUPFAM" id="SSF56801">
    <property type="entry name" value="Acetyl-CoA synthetase-like"/>
    <property type="match status" value="1"/>
</dbReference>
<protein>
    <recommendedName>
        <fullName evidence="7">Long-chain fatty acid--CoA ligase</fullName>
    </recommendedName>
</protein>
<dbReference type="InterPro" id="IPR042099">
    <property type="entry name" value="ANL_N_sf"/>
</dbReference>
<dbReference type="PANTHER" id="PTHR43201:SF5">
    <property type="entry name" value="MEDIUM-CHAIN ACYL-COA LIGASE ACSF2, MITOCHONDRIAL"/>
    <property type="match status" value="1"/>
</dbReference>
<organism evidence="5 6">
    <name type="scientific">Bacillus thuringiensis serovar navarrensis</name>
    <dbReference type="NCBI Taxonomy" id="339658"/>
    <lineage>
        <taxon>Bacteria</taxon>
        <taxon>Bacillati</taxon>
        <taxon>Bacillota</taxon>
        <taxon>Bacilli</taxon>
        <taxon>Bacillales</taxon>
        <taxon>Bacillaceae</taxon>
        <taxon>Bacillus</taxon>
        <taxon>Bacillus cereus group</taxon>
    </lineage>
</organism>
<dbReference type="Pfam" id="PF13193">
    <property type="entry name" value="AMP-binding_C"/>
    <property type="match status" value="1"/>
</dbReference>
<dbReference type="CDD" id="cd04433">
    <property type="entry name" value="AFD_class_I"/>
    <property type="match status" value="1"/>
</dbReference>
<dbReference type="AlphaFoldDB" id="A0A243ANK9"/>
<dbReference type="Gene3D" id="3.40.50.12780">
    <property type="entry name" value="N-terminal domain of ligase-like"/>
    <property type="match status" value="1"/>
</dbReference>